<evidence type="ECO:0000313" key="5">
    <source>
        <dbReference type="Proteomes" id="UP001187471"/>
    </source>
</evidence>
<evidence type="ECO:0000256" key="2">
    <source>
        <dbReference type="SAM" id="MobiDB-lite"/>
    </source>
</evidence>
<protein>
    <recommendedName>
        <fullName evidence="3">CCHC-type domain-containing protein</fullName>
    </recommendedName>
</protein>
<dbReference type="EMBL" id="JAVXUO010000417">
    <property type="protein sequence ID" value="KAK2992361.1"/>
    <property type="molecule type" value="Genomic_DNA"/>
</dbReference>
<accession>A0AA88RYD7</accession>
<name>A0AA88RYD7_9ASTE</name>
<dbReference type="InterPro" id="IPR036875">
    <property type="entry name" value="Znf_CCHC_sf"/>
</dbReference>
<dbReference type="Pfam" id="PF00098">
    <property type="entry name" value="zf-CCHC"/>
    <property type="match status" value="1"/>
</dbReference>
<dbReference type="PROSITE" id="PS50158">
    <property type="entry name" value="ZF_CCHC"/>
    <property type="match status" value="1"/>
</dbReference>
<keyword evidence="1" id="KW-0863">Zinc-finger</keyword>
<dbReference type="SMART" id="SM00343">
    <property type="entry name" value="ZnF_C2HC"/>
    <property type="match status" value="1"/>
</dbReference>
<dbReference type="Proteomes" id="UP001187471">
    <property type="component" value="Unassembled WGS sequence"/>
</dbReference>
<feature type="domain" description="CCHC-type" evidence="3">
    <location>
        <begin position="94"/>
        <end position="109"/>
    </location>
</feature>
<reference evidence="4" key="1">
    <citation type="submission" date="2022-12" db="EMBL/GenBank/DDBJ databases">
        <title>Draft genome assemblies for two species of Escallonia (Escalloniales).</title>
        <authorList>
            <person name="Chanderbali A."/>
            <person name="Dervinis C."/>
            <person name="Anghel I."/>
            <person name="Soltis D."/>
            <person name="Soltis P."/>
            <person name="Zapata F."/>
        </authorList>
    </citation>
    <scope>NUCLEOTIDE SEQUENCE</scope>
    <source>
        <strain evidence="4">UCBG92.1500</strain>
        <tissue evidence="4">Leaf</tissue>
    </source>
</reference>
<sequence>MASSGMLLQMNPMMIVFHKTVVGRGIASNSWRARWGWPSRHSWLRRYRIVRGFVVKDILVQQGLLKPLLGNKPESMDQDDWEELQAKDKSSIECWYCKEIGHIARRCPERKEKKNGKKHVNNANVIEEDDKSSDGDLYLVSSVEQQEDPPPTKKIIFGFDNLVNSVARSSKAANKF</sequence>
<dbReference type="Gene3D" id="4.10.60.10">
    <property type="entry name" value="Zinc finger, CCHC-type"/>
    <property type="match status" value="1"/>
</dbReference>
<comment type="caution">
    <text evidence="4">The sequence shown here is derived from an EMBL/GenBank/DDBJ whole genome shotgun (WGS) entry which is preliminary data.</text>
</comment>
<organism evidence="4 5">
    <name type="scientific">Escallonia rubra</name>
    <dbReference type="NCBI Taxonomy" id="112253"/>
    <lineage>
        <taxon>Eukaryota</taxon>
        <taxon>Viridiplantae</taxon>
        <taxon>Streptophyta</taxon>
        <taxon>Embryophyta</taxon>
        <taxon>Tracheophyta</taxon>
        <taxon>Spermatophyta</taxon>
        <taxon>Magnoliopsida</taxon>
        <taxon>eudicotyledons</taxon>
        <taxon>Gunneridae</taxon>
        <taxon>Pentapetalae</taxon>
        <taxon>asterids</taxon>
        <taxon>campanulids</taxon>
        <taxon>Escalloniales</taxon>
        <taxon>Escalloniaceae</taxon>
        <taxon>Escallonia</taxon>
    </lineage>
</organism>
<keyword evidence="5" id="KW-1185">Reference proteome</keyword>
<evidence type="ECO:0000259" key="3">
    <source>
        <dbReference type="PROSITE" id="PS50158"/>
    </source>
</evidence>
<dbReference type="GO" id="GO:0008270">
    <property type="term" value="F:zinc ion binding"/>
    <property type="evidence" value="ECO:0007669"/>
    <property type="project" value="UniProtKB-KW"/>
</dbReference>
<dbReference type="InterPro" id="IPR001878">
    <property type="entry name" value="Znf_CCHC"/>
</dbReference>
<evidence type="ECO:0000256" key="1">
    <source>
        <dbReference type="PROSITE-ProRule" id="PRU00047"/>
    </source>
</evidence>
<feature type="region of interest" description="Disordered" evidence="2">
    <location>
        <begin position="110"/>
        <end position="152"/>
    </location>
</feature>
<dbReference type="AlphaFoldDB" id="A0AA88RYD7"/>
<dbReference type="SUPFAM" id="SSF57756">
    <property type="entry name" value="Retrovirus zinc finger-like domains"/>
    <property type="match status" value="1"/>
</dbReference>
<keyword evidence="1" id="KW-0862">Zinc</keyword>
<gene>
    <name evidence="4" type="ORF">RJ640_009872</name>
</gene>
<evidence type="ECO:0000313" key="4">
    <source>
        <dbReference type="EMBL" id="KAK2992361.1"/>
    </source>
</evidence>
<proteinExistence type="predicted"/>
<keyword evidence="1" id="KW-0479">Metal-binding</keyword>
<dbReference type="GO" id="GO:0003676">
    <property type="term" value="F:nucleic acid binding"/>
    <property type="evidence" value="ECO:0007669"/>
    <property type="project" value="InterPro"/>
</dbReference>